<accession>A0AAU9J3P5</accession>
<dbReference type="AlphaFoldDB" id="A0AAU9J3P5"/>
<dbReference type="Gene3D" id="1.10.490.10">
    <property type="entry name" value="Globins"/>
    <property type="match status" value="1"/>
</dbReference>
<protein>
    <recommendedName>
        <fullName evidence="3">Globin family profile domain-containing protein</fullName>
    </recommendedName>
</protein>
<evidence type="ECO:0008006" key="3">
    <source>
        <dbReference type="Google" id="ProtNLM"/>
    </source>
</evidence>
<evidence type="ECO:0000313" key="1">
    <source>
        <dbReference type="EMBL" id="CAG9320434.1"/>
    </source>
</evidence>
<name>A0AAU9J3P5_9CILI</name>
<organism evidence="1 2">
    <name type="scientific">Blepharisma stoltei</name>
    <dbReference type="NCBI Taxonomy" id="1481888"/>
    <lineage>
        <taxon>Eukaryota</taxon>
        <taxon>Sar</taxon>
        <taxon>Alveolata</taxon>
        <taxon>Ciliophora</taxon>
        <taxon>Postciliodesmatophora</taxon>
        <taxon>Heterotrichea</taxon>
        <taxon>Heterotrichida</taxon>
        <taxon>Blepharismidae</taxon>
        <taxon>Blepharisma</taxon>
    </lineage>
</organism>
<comment type="caution">
    <text evidence="1">The sequence shown here is derived from an EMBL/GenBank/DDBJ whole genome shotgun (WGS) entry which is preliminary data.</text>
</comment>
<proteinExistence type="predicted"/>
<dbReference type="InterPro" id="IPR009050">
    <property type="entry name" value="Globin-like_sf"/>
</dbReference>
<gene>
    <name evidence="1" type="ORF">BSTOLATCC_MIC26349</name>
</gene>
<sequence length="662" mass="77536">MDISLTLEHLNQYHQKVIERNEIKHFREDIVALIRTSSKKGLFKGITNPSDYIQNLRTQKLNSILPKNQLHDKIDIYEEFIKHPDLNLNINIPSTLIRLSQSPVPFLIQTLKNGKIVSRACPEAEFFNLSKEENNMFCYKVKNKETVVLLSSELAKSIWDSSKEPASIQQFIESRTNPPSITRVIWKEGSKNKYFSIINKKKVQKTQKSDKKIPKNKKGLIKPRAISEISHFEYSKSMLTTSKSVNNPFKLKLNLKFPKLDLNQSHSNPNQSEISGIKQNGIWNDFEKILESDRAKNFLVNSKNPDKCTSIEAKGNFNDIDKMVSQIVGFLNENVFKEIKISAIVLDFIQDKSKKWILLKCRECTFDRHFELNFHRERSQRKLKRRLSNSSIKRYDSFQEEMVVRQESVEIHTTPLDLEESKQDEIQVLYKKKPKPIQLDEVSERDLFERYAKVSEKVDKIASQKINFTPIPPKEPSTPQCFSMNPLISKSKYPFPKRNASDSQNKSKFQESVYHYTQQHMNEVVYSFDEIKISGQLSKIPKENLIKKYGGDEFWKEFILSLYNKVLASDILNKYFKNSKLENFTMIVNGMFTIFNSQVSPEFRRKVRTSHQNMGLIEKEFDCYANIFEHTLTEFEVEENDKHIIMSQIKSMKYLICKQGYY</sequence>
<dbReference type="EMBL" id="CAJZBQ010000025">
    <property type="protein sequence ID" value="CAG9320434.1"/>
    <property type="molecule type" value="Genomic_DNA"/>
</dbReference>
<keyword evidence="2" id="KW-1185">Reference proteome</keyword>
<dbReference type="GO" id="GO:0020037">
    <property type="term" value="F:heme binding"/>
    <property type="evidence" value="ECO:0007669"/>
    <property type="project" value="InterPro"/>
</dbReference>
<dbReference type="InterPro" id="IPR012292">
    <property type="entry name" value="Globin/Proto"/>
</dbReference>
<evidence type="ECO:0000313" key="2">
    <source>
        <dbReference type="Proteomes" id="UP001162131"/>
    </source>
</evidence>
<dbReference type="SUPFAM" id="SSF46458">
    <property type="entry name" value="Globin-like"/>
    <property type="match status" value="1"/>
</dbReference>
<dbReference type="GO" id="GO:0019825">
    <property type="term" value="F:oxygen binding"/>
    <property type="evidence" value="ECO:0007669"/>
    <property type="project" value="InterPro"/>
</dbReference>
<reference evidence="1" key="1">
    <citation type="submission" date="2021-09" db="EMBL/GenBank/DDBJ databases">
        <authorList>
            <consortium name="AG Swart"/>
            <person name="Singh M."/>
            <person name="Singh A."/>
            <person name="Seah K."/>
            <person name="Emmerich C."/>
        </authorList>
    </citation>
    <scope>NUCLEOTIDE SEQUENCE</scope>
    <source>
        <strain evidence="1">ATCC30299</strain>
    </source>
</reference>
<dbReference type="Proteomes" id="UP001162131">
    <property type="component" value="Unassembled WGS sequence"/>
</dbReference>